<dbReference type="Proteomes" id="UP000006352">
    <property type="component" value="Unassembled WGS sequence"/>
</dbReference>
<dbReference type="EMBL" id="HE797128">
    <property type="protein sequence ID" value="CCM03800.1"/>
    <property type="molecule type" value="Genomic_DNA"/>
</dbReference>
<keyword evidence="8" id="KW-1185">Reference proteome</keyword>
<keyword evidence="2 4" id="KW-0863">Zinc-finger</keyword>
<dbReference type="CDD" id="cd14947">
    <property type="entry name" value="NBR1_like"/>
    <property type="match status" value="1"/>
</dbReference>
<dbReference type="HOGENOM" id="CLU_005087_0_0_1"/>
<feature type="compositionally biased region" description="Polar residues" evidence="5">
    <location>
        <begin position="213"/>
        <end position="225"/>
    </location>
</feature>
<dbReference type="InterPro" id="IPR032350">
    <property type="entry name" value="Nbr1_FW"/>
</dbReference>
<evidence type="ECO:0000256" key="5">
    <source>
        <dbReference type="SAM" id="MobiDB-lite"/>
    </source>
</evidence>
<organism evidence="7 8">
    <name type="scientific">Fibroporia radiculosa</name>
    <dbReference type="NCBI Taxonomy" id="599839"/>
    <lineage>
        <taxon>Eukaryota</taxon>
        <taxon>Fungi</taxon>
        <taxon>Dikarya</taxon>
        <taxon>Basidiomycota</taxon>
        <taxon>Agaricomycotina</taxon>
        <taxon>Agaricomycetes</taxon>
        <taxon>Polyporales</taxon>
        <taxon>Fibroporiaceae</taxon>
        <taxon>Fibroporia</taxon>
    </lineage>
</organism>
<evidence type="ECO:0000256" key="3">
    <source>
        <dbReference type="ARBA" id="ARBA00022833"/>
    </source>
</evidence>
<sequence length="1195" mass="130069">MFTVKATYRNETRKFTFSDTFPSFEQLYLQLYRIFPISHSFYLSKLLFSPNSPSHSQRILIGMEAHNAEEYESHVAPYRGRSWPGALLKFSVYDETPHKSPGTSSSQRTSMMSVDSDLPSIIASEGTSQSSATIVDWTAAGIRKRRTDDRRFIIERLRERTSNRSNVSVHDIQEPLPRRSLSRSPLRLTPSPPITPQSSSRPLPRRPSYDGDASSSTTGAKTTRPSLFELLNQEPSVSPSNPTADESSRPSLFDLLTQESSKSGHCDSWTFGRPTQVGNSSQEQRHSILTAFPPPPPVGSTNWLNSWPPVYVPPPSILYPSVPSSQPEPPSVVEEPSWAATLSPRFTDIAAQPQAVRGDIRAQCSTAEQQCPERAASPMSQVSASSIETRQQTADHCCSISQGKAEVMTLIERFMDNLDRTMKTAFGDDWAFEFAPAVPSVHCARTDTSQSCALGKRNDSRSHPSDPVVIRVPSPTPEHFPSFPQFMPPSPHMSPPFVGPLSLPQCYIPPVPLTPPPLPPAQCYMSPVPPTPSLVPPTWPVPPETSHLRPLPSKCLNCPDFDTCATCFQITPEQHPGHSFIKINNPEALVIRNGEGNTVLHDATCDVCGRRIVGVRYKCMHASCPDFDLCHNCEAMPFPVHPPAHPLLKMKSPDTIIPIIQKPIMNQCELAESFLDECRASSPPILPSDIQQVDVNRSPCLAFGTAPALAERFPSLPSDQCLEVDGELPISLLKSVTIPDSALLGPMDAVLNASPIHADAAPLAPTAPLTAEKPETSPVGIPASIFEDRSIDLDQGCNGKYVHPEAEVWSGGLTTPSEIPASTAPSTSIPRLGPVNNDWLELWPELTSMLKHLLTPPTPNAGASVPSVIQGQTMPGGMVVEEPKLVEEVQPESAAESKAAVEESPLVGEPLLCRPLGPRISDLSRKLNAVSVRRESSPEHAPYAHIDTAVKPETARQPPFRSISEPQPLYASFLSDNNIPDGQIFPPGAEFVKSWRMMNQGKSDWPETTELVFVAGDRMAPHNDAPRKIKVGSVKAGKEVEIAAGEMKAPDIPGKYVSYWRLSDGAGHQFGHSVWVDITVAEVTRALSVLSTEDTSLASSSVIMPRSMENISAPAEAIPRCATTVDSAPTLPSSPPSEDGSLDSSMSLVDVPSSPISDDDEDAYADSRSRFVSPNNHAQEVEYVMLYDSSSSEDD</sequence>
<dbReference type="InterPro" id="IPR013783">
    <property type="entry name" value="Ig-like_fold"/>
</dbReference>
<dbReference type="STRING" id="599839.J4GRX0"/>
<evidence type="ECO:0000256" key="4">
    <source>
        <dbReference type="PROSITE-ProRule" id="PRU00228"/>
    </source>
</evidence>
<dbReference type="PANTHER" id="PTHR20930">
    <property type="entry name" value="OVARIAN CARCINOMA ANTIGEN CA125-RELATED"/>
    <property type="match status" value="1"/>
</dbReference>
<dbReference type="SMART" id="SM00291">
    <property type="entry name" value="ZnF_ZZ"/>
    <property type="match status" value="2"/>
</dbReference>
<evidence type="ECO:0000313" key="7">
    <source>
        <dbReference type="EMBL" id="CCM03800.1"/>
    </source>
</evidence>
<dbReference type="Gene3D" id="3.30.60.90">
    <property type="match status" value="1"/>
</dbReference>
<dbReference type="GO" id="GO:0008270">
    <property type="term" value="F:zinc ion binding"/>
    <property type="evidence" value="ECO:0007669"/>
    <property type="project" value="UniProtKB-KW"/>
</dbReference>
<evidence type="ECO:0000313" key="8">
    <source>
        <dbReference type="Proteomes" id="UP000006352"/>
    </source>
</evidence>
<feature type="compositionally biased region" description="Low complexity" evidence="5">
    <location>
        <begin position="1147"/>
        <end position="1156"/>
    </location>
</feature>
<feature type="domain" description="ZZ-type" evidence="6">
    <location>
        <begin position="600"/>
        <end position="655"/>
    </location>
</feature>
<dbReference type="InParanoid" id="J4GRX0"/>
<dbReference type="SUPFAM" id="SSF57850">
    <property type="entry name" value="RING/U-box"/>
    <property type="match status" value="2"/>
</dbReference>
<dbReference type="PANTHER" id="PTHR20930:SF0">
    <property type="entry name" value="PROTEIN ILRUN"/>
    <property type="match status" value="1"/>
</dbReference>
<dbReference type="InterPro" id="IPR043145">
    <property type="entry name" value="Znf_ZZ_sf"/>
</dbReference>
<evidence type="ECO:0000259" key="6">
    <source>
        <dbReference type="PROSITE" id="PS50135"/>
    </source>
</evidence>
<accession>J4GRX0</accession>
<dbReference type="InterPro" id="IPR000433">
    <property type="entry name" value="Znf_ZZ"/>
</dbReference>
<protein>
    <recommendedName>
        <fullName evidence="6">ZZ-type domain-containing protein</fullName>
    </recommendedName>
</protein>
<feature type="compositionally biased region" description="Low complexity" evidence="5">
    <location>
        <begin position="178"/>
        <end position="189"/>
    </location>
</feature>
<feature type="region of interest" description="Disordered" evidence="5">
    <location>
        <begin position="258"/>
        <end position="290"/>
    </location>
</feature>
<dbReference type="AlphaFoldDB" id="J4GRX0"/>
<proteinExistence type="predicted"/>
<evidence type="ECO:0000256" key="2">
    <source>
        <dbReference type="ARBA" id="ARBA00022771"/>
    </source>
</evidence>
<reference evidence="7 8" key="1">
    <citation type="journal article" date="2012" name="Appl. Environ. Microbiol.">
        <title>Short-read sequencing for genomic analysis of the brown rot fungus Fibroporia radiculosa.</title>
        <authorList>
            <person name="Tang J.D."/>
            <person name="Perkins A.D."/>
            <person name="Sonstegard T.S."/>
            <person name="Schroeder S.G."/>
            <person name="Burgess S.C."/>
            <person name="Diehl S.V."/>
        </authorList>
    </citation>
    <scope>NUCLEOTIDE SEQUENCE [LARGE SCALE GENOMIC DNA]</scope>
    <source>
        <strain evidence="7 8">TFFH 294</strain>
    </source>
</reference>
<dbReference type="RefSeq" id="XP_012183083.1">
    <property type="nucleotide sequence ID" value="XM_012327693.1"/>
</dbReference>
<dbReference type="Pfam" id="PF00569">
    <property type="entry name" value="ZZ"/>
    <property type="match status" value="1"/>
</dbReference>
<evidence type="ECO:0000256" key="1">
    <source>
        <dbReference type="ARBA" id="ARBA00022723"/>
    </source>
</evidence>
<gene>
    <name evidence="7" type="ORF">FIBRA_05948</name>
</gene>
<dbReference type="Pfam" id="PF16158">
    <property type="entry name" value="N_BRCA1_IG"/>
    <property type="match status" value="1"/>
</dbReference>
<dbReference type="PROSITE" id="PS50135">
    <property type="entry name" value="ZF_ZZ_2"/>
    <property type="match status" value="1"/>
</dbReference>
<feature type="region of interest" description="Disordered" evidence="5">
    <location>
        <begin position="162"/>
        <end position="225"/>
    </location>
</feature>
<keyword evidence="1" id="KW-0479">Metal-binding</keyword>
<dbReference type="PROSITE" id="PS01357">
    <property type="entry name" value="ZF_ZZ_1"/>
    <property type="match status" value="1"/>
</dbReference>
<dbReference type="CDD" id="cd02340">
    <property type="entry name" value="ZZ_NBR1_like"/>
    <property type="match status" value="1"/>
</dbReference>
<dbReference type="OrthoDB" id="661148at2759"/>
<name>J4GRX0_9APHY</name>
<dbReference type="Gene3D" id="2.60.40.10">
    <property type="entry name" value="Immunoglobulins"/>
    <property type="match status" value="1"/>
</dbReference>
<keyword evidence="3" id="KW-0862">Zinc</keyword>
<dbReference type="GeneID" id="24098711"/>
<feature type="region of interest" description="Disordered" evidence="5">
    <location>
        <begin position="1125"/>
        <end position="1176"/>
    </location>
</feature>